<feature type="compositionally biased region" description="Basic and acidic residues" evidence="1">
    <location>
        <begin position="26"/>
        <end position="56"/>
    </location>
</feature>
<evidence type="ECO:0000313" key="2">
    <source>
        <dbReference type="EMBL" id="KAJ5094017.1"/>
    </source>
</evidence>
<keyword evidence="3" id="KW-1185">Reference proteome</keyword>
<name>A0A9W9F5N6_9EURO</name>
<evidence type="ECO:0000313" key="3">
    <source>
        <dbReference type="Proteomes" id="UP001149165"/>
    </source>
</evidence>
<evidence type="ECO:0000256" key="1">
    <source>
        <dbReference type="SAM" id="MobiDB-lite"/>
    </source>
</evidence>
<comment type="caution">
    <text evidence="2">The sequence shown here is derived from an EMBL/GenBank/DDBJ whole genome shotgun (WGS) entry which is preliminary data.</text>
</comment>
<sequence length="418" mass="48127">MTSIGAVAKKLTSKVPDILKKKTKSQKRDKIDKKERKGLEKVKNNNQESHDKVKQKKLDEIYKIEKEESKKIDKPHNKQRVDVKRRDLESGVILPADWTDAERDVGPQDLDAQIARCKKRIRDNYWNSLFVDRLRVLQGLKRAREGLRAMFPGVSDDVADRLKFLADLDVQLSQDGDKHQVQYTVQAIMTAYQTYNLGWIPGYVTYWSGGQQLSEPRAFDWHEFLMWNHYYHGWRDFWVEGVPIALRCILPPPDYTLPPSRRNVDLTRPQREYPLYHSHVPRVAVAAKLPHAGEEKISRDIPVTPGPKRTSVPLDTRTPYKHMFIWLNDDTGSDICTITERDKDDLVAQTSSRRPNAPHRCLGPPLLGYIRVASASGESHFEPVVALEINCRSEDGDLMLKKWDVIEVAIAPDNNDFC</sequence>
<dbReference type="Proteomes" id="UP001149165">
    <property type="component" value="Unassembled WGS sequence"/>
</dbReference>
<reference evidence="2" key="1">
    <citation type="submission" date="2022-11" db="EMBL/GenBank/DDBJ databases">
        <authorList>
            <person name="Petersen C."/>
        </authorList>
    </citation>
    <scope>NUCLEOTIDE SEQUENCE</scope>
    <source>
        <strain evidence="2">IBT 30069</strain>
    </source>
</reference>
<feature type="region of interest" description="Disordered" evidence="1">
    <location>
        <begin position="13"/>
        <end position="56"/>
    </location>
</feature>
<gene>
    <name evidence="2" type="ORF">N7456_009878</name>
</gene>
<proteinExistence type="predicted"/>
<dbReference type="OrthoDB" id="4353687at2759"/>
<protein>
    <submittedName>
        <fullName evidence="2">Uncharacterized protein</fullName>
    </submittedName>
</protein>
<accession>A0A9W9F5N6</accession>
<dbReference type="AlphaFoldDB" id="A0A9W9F5N6"/>
<reference evidence="2" key="2">
    <citation type="journal article" date="2023" name="IMA Fungus">
        <title>Comparative genomic study of the Penicillium genus elucidates a diverse pangenome and 15 lateral gene transfer events.</title>
        <authorList>
            <person name="Petersen C."/>
            <person name="Sorensen T."/>
            <person name="Nielsen M.R."/>
            <person name="Sondergaard T.E."/>
            <person name="Sorensen J.L."/>
            <person name="Fitzpatrick D.A."/>
            <person name="Frisvad J.C."/>
            <person name="Nielsen K.L."/>
        </authorList>
    </citation>
    <scope>NUCLEOTIDE SEQUENCE</scope>
    <source>
        <strain evidence="2">IBT 30069</strain>
    </source>
</reference>
<dbReference type="EMBL" id="JAPQKH010000006">
    <property type="protein sequence ID" value="KAJ5094017.1"/>
    <property type="molecule type" value="Genomic_DNA"/>
</dbReference>
<organism evidence="2 3">
    <name type="scientific">Penicillium angulare</name>
    <dbReference type="NCBI Taxonomy" id="116970"/>
    <lineage>
        <taxon>Eukaryota</taxon>
        <taxon>Fungi</taxon>
        <taxon>Dikarya</taxon>
        <taxon>Ascomycota</taxon>
        <taxon>Pezizomycotina</taxon>
        <taxon>Eurotiomycetes</taxon>
        <taxon>Eurotiomycetidae</taxon>
        <taxon>Eurotiales</taxon>
        <taxon>Aspergillaceae</taxon>
        <taxon>Penicillium</taxon>
    </lineage>
</organism>